<comment type="caution">
    <text evidence="1">The sequence shown here is derived from an EMBL/GenBank/DDBJ whole genome shotgun (WGS) entry which is preliminary data.</text>
</comment>
<dbReference type="EMBL" id="BARW01031736">
    <property type="protein sequence ID" value="GAJ05663.1"/>
    <property type="molecule type" value="Genomic_DNA"/>
</dbReference>
<protein>
    <submittedName>
        <fullName evidence="1">Uncharacterized protein</fullName>
    </submittedName>
</protein>
<proteinExistence type="predicted"/>
<reference evidence="1" key="1">
    <citation type="journal article" date="2014" name="Front. Microbiol.">
        <title>High frequency of phylogenetically diverse reductive dehalogenase-homologous genes in deep subseafloor sedimentary metagenomes.</title>
        <authorList>
            <person name="Kawai M."/>
            <person name="Futagami T."/>
            <person name="Toyoda A."/>
            <person name="Takaki Y."/>
            <person name="Nishi S."/>
            <person name="Hori S."/>
            <person name="Arai W."/>
            <person name="Tsubouchi T."/>
            <person name="Morono Y."/>
            <person name="Uchiyama I."/>
            <person name="Ito T."/>
            <person name="Fujiyama A."/>
            <person name="Inagaki F."/>
            <person name="Takami H."/>
        </authorList>
    </citation>
    <scope>NUCLEOTIDE SEQUENCE</scope>
    <source>
        <strain evidence="1">Expedition CK06-06</strain>
    </source>
</reference>
<dbReference type="AlphaFoldDB" id="X1TK11"/>
<organism evidence="1">
    <name type="scientific">marine sediment metagenome</name>
    <dbReference type="NCBI Taxonomy" id="412755"/>
    <lineage>
        <taxon>unclassified sequences</taxon>
        <taxon>metagenomes</taxon>
        <taxon>ecological metagenomes</taxon>
    </lineage>
</organism>
<gene>
    <name evidence="1" type="ORF">S12H4_50407</name>
</gene>
<feature type="non-terminal residue" evidence="1">
    <location>
        <position position="1"/>
    </location>
</feature>
<name>X1TK11_9ZZZZ</name>
<evidence type="ECO:0000313" key="1">
    <source>
        <dbReference type="EMBL" id="GAJ05663.1"/>
    </source>
</evidence>
<accession>X1TK11</accession>
<sequence>KRYKVELEFCQPFASSLPRTAEEIATMLQNRMPSKAALMNNPIAVEDLGEQVAEEVGASEEAERGWATFKRDEEGIYYEARCVRAHIKDCAQQLAGALQIRGLKAKVANRVYVEPEQLRLTRTDGTPVREVDGTETRMIHVLTRRGPRNGTKQVDYVAPPCRLAFMLKVLDDGQVDRDILEAIFEYGGTHGMGQERSQQWGQYGVVAVAEV</sequence>